<protein>
    <submittedName>
        <fullName evidence="1">Uncharacterized protein</fullName>
    </submittedName>
</protein>
<dbReference type="AlphaFoldDB" id="A0A0G1PKP7"/>
<proteinExistence type="predicted"/>
<dbReference type="Proteomes" id="UP000034794">
    <property type="component" value="Unassembled WGS sequence"/>
</dbReference>
<evidence type="ECO:0000313" key="2">
    <source>
        <dbReference type="Proteomes" id="UP000034794"/>
    </source>
</evidence>
<accession>A0A0G1PKP7</accession>
<dbReference type="EMBL" id="LCMI01000005">
    <property type="protein sequence ID" value="KKU33252.1"/>
    <property type="molecule type" value="Genomic_DNA"/>
</dbReference>
<organism evidence="1 2">
    <name type="scientific">Candidatus Collierbacteria bacterium GW2011_GWA2_46_26</name>
    <dbReference type="NCBI Taxonomy" id="1618381"/>
    <lineage>
        <taxon>Bacteria</taxon>
        <taxon>Candidatus Collieribacteriota</taxon>
    </lineage>
</organism>
<reference evidence="1 2" key="1">
    <citation type="journal article" date="2015" name="Nature">
        <title>rRNA introns, odd ribosomes, and small enigmatic genomes across a large radiation of phyla.</title>
        <authorList>
            <person name="Brown C.T."/>
            <person name="Hug L.A."/>
            <person name="Thomas B.C."/>
            <person name="Sharon I."/>
            <person name="Castelle C.J."/>
            <person name="Singh A."/>
            <person name="Wilkins M.J."/>
            <person name="Williams K.H."/>
            <person name="Banfield J.F."/>
        </authorList>
    </citation>
    <scope>NUCLEOTIDE SEQUENCE [LARGE SCALE GENOMIC DNA]</scope>
</reference>
<evidence type="ECO:0000313" key="1">
    <source>
        <dbReference type="EMBL" id="KKU33252.1"/>
    </source>
</evidence>
<comment type="caution">
    <text evidence="1">The sequence shown here is derived from an EMBL/GenBank/DDBJ whole genome shotgun (WGS) entry which is preliminary data.</text>
</comment>
<gene>
    <name evidence="1" type="ORF">UX47_C0005G0054</name>
</gene>
<name>A0A0G1PKP7_9BACT</name>
<sequence length="239" mass="27661">MVMRNFFVAMFVSISSLFSHQPKQIEKYTPVATESTEIVMPTVTLVAPDSPVVNKPTNYPTRKPSVTPTKILHPTTSITEDVLRNFFGLTEKASIDRIMNSPDMIREYDKYFLSKFQKFPVPKFSITSPTQQIAVPREIKGEIVPAICTGEQLTKVYSDLKKYEEEVAFLEMDSKCHRRGADAEIKECQDWRRDNDQNRSERLLQYGIKTSDPIDYYRMQTISSQRGRFNELTGKYCTW</sequence>